<evidence type="ECO:0000313" key="3">
    <source>
        <dbReference type="Proteomes" id="UP000490535"/>
    </source>
</evidence>
<accession>A0A833PGL3</accession>
<evidence type="ECO:0008006" key="4">
    <source>
        <dbReference type="Google" id="ProtNLM"/>
    </source>
</evidence>
<reference evidence="3" key="1">
    <citation type="journal article" date="2020" name="MBio">
        <title>Horizontal gene transfer to a defensive symbiont with a reduced genome amongst a multipartite beetle microbiome.</title>
        <authorList>
            <person name="Waterworth S.C."/>
            <person name="Florez L.V."/>
            <person name="Rees E.R."/>
            <person name="Hertweck C."/>
            <person name="Kaltenpoth M."/>
            <person name="Kwan J.C."/>
        </authorList>
    </citation>
    <scope>NUCLEOTIDE SEQUENCE [LARGE SCALE GENOMIC DNA]</scope>
</reference>
<gene>
    <name evidence="2" type="ORF">GAK29_01810</name>
</gene>
<comment type="caution">
    <text evidence="2">The sequence shown here is derived from an EMBL/GenBank/DDBJ whole genome shotgun (WGS) entry which is preliminary data.</text>
</comment>
<name>A0A833PGL3_ACIBZ</name>
<evidence type="ECO:0000313" key="2">
    <source>
        <dbReference type="EMBL" id="KAF1025655.1"/>
    </source>
</evidence>
<keyword evidence="1" id="KW-0812">Transmembrane</keyword>
<dbReference type="InterPro" id="IPR027375">
    <property type="entry name" value="DKNYY"/>
</dbReference>
<keyword evidence="1" id="KW-0472">Membrane</keyword>
<keyword evidence="1" id="KW-1133">Transmembrane helix</keyword>
<evidence type="ECO:0000256" key="1">
    <source>
        <dbReference type="SAM" id="Phobius"/>
    </source>
</evidence>
<dbReference type="Proteomes" id="UP000490535">
    <property type="component" value="Unassembled WGS sequence"/>
</dbReference>
<dbReference type="AlphaFoldDB" id="A0A833PGL3"/>
<dbReference type="EMBL" id="WNDP01000036">
    <property type="protein sequence ID" value="KAF1025655.1"/>
    <property type="molecule type" value="Genomic_DNA"/>
</dbReference>
<protein>
    <recommendedName>
        <fullName evidence="4">DKNYY family protein</fullName>
    </recommendedName>
</protein>
<sequence length="578" mass="66512">MQNPLNVFSILRTITLLLTALGLLLSLSFLFKCSGPNSDTIPFGATSEKMGIFEKYNNKIYASVPSNGDYLIPEADAKTFYLPNDHYQYRQLGADQKNVYCGNIVLKGLQPQKLKTIGNSYFTDGKETWYCSPMTERNENLPVIQEVLQLMLQNFGIGSKPQNYLYPYFKLEQGNKPYQVNAELDTASNGTLTYFAGKLLPDARSQQLRLVAGEENHIFRADGTNVYFNNTQLRLKDNEKLYTPDIESSNHLNYLFNPIDGMVYVNQFAFDPKFAPYHLLSKYAEHSNHTLFYNDSGIYYFDVNKERMLRAGDNPFLGQSFKEIAPAIFSDGQQLLYLQAREYRSSKGSSSSKVTRILKLDEPLVSTWQQLGNVNYNSGSVWKNGNAFYYFDQLGDSQLIRATVYHIRDPQTIQSLLKTQPRTDDIRQWIDEQKMVEAKHTTLVEAKTDNRSDKYWAFIIPLIFVVIFSALIWLFKRFNLNFAPFYIRNHKLIVSNLMLTAYSITQIQQVEFSINRTTRAKGYIGHFRVVQHNGKRSMNFNFSSKLSLKADSQAELNQYIEQLQKQLAQHGIQSIVKN</sequence>
<feature type="transmembrane region" description="Helical" evidence="1">
    <location>
        <begin position="455"/>
        <end position="475"/>
    </location>
</feature>
<organism evidence="2 3">
    <name type="scientific">Acinetobacter bereziniae</name>
    <name type="common">Acinetobacter genomosp. 10</name>
    <dbReference type="NCBI Taxonomy" id="106648"/>
    <lineage>
        <taxon>Bacteria</taxon>
        <taxon>Pseudomonadati</taxon>
        <taxon>Pseudomonadota</taxon>
        <taxon>Gammaproteobacteria</taxon>
        <taxon>Moraxellales</taxon>
        <taxon>Moraxellaceae</taxon>
        <taxon>Acinetobacter</taxon>
    </lineage>
</organism>
<dbReference type="Pfam" id="PF13644">
    <property type="entry name" value="DKNYY"/>
    <property type="match status" value="1"/>
</dbReference>
<proteinExistence type="predicted"/>